<evidence type="ECO:0000256" key="5">
    <source>
        <dbReference type="ARBA" id="ARBA00037900"/>
    </source>
</evidence>
<keyword evidence="10" id="KW-1185">Reference proteome</keyword>
<protein>
    <recommendedName>
        <fullName evidence="6">nicotinamidase</fullName>
        <ecNumber evidence="6">3.5.1.19</ecNumber>
    </recommendedName>
    <alternativeName>
        <fullName evidence="7">Nicotinamide deamidase</fullName>
    </alternativeName>
</protein>
<organism evidence="9 10">
    <name type="scientific">Porphyromonas somerae</name>
    <dbReference type="NCBI Taxonomy" id="322095"/>
    <lineage>
        <taxon>Bacteria</taxon>
        <taxon>Pseudomonadati</taxon>
        <taxon>Bacteroidota</taxon>
        <taxon>Bacteroidia</taxon>
        <taxon>Bacteroidales</taxon>
        <taxon>Porphyromonadaceae</taxon>
        <taxon>Porphyromonas</taxon>
    </lineage>
</organism>
<keyword evidence="2" id="KW-0662">Pyridine nucleotide biosynthesis</keyword>
<evidence type="ECO:0000313" key="9">
    <source>
        <dbReference type="EMBL" id="KXB77706.1"/>
    </source>
</evidence>
<dbReference type="AlphaFoldDB" id="A0A134BCL2"/>
<evidence type="ECO:0000256" key="2">
    <source>
        <dbReference type="ARBA" id="ARBA00022642"/>
    </source>
</evidence>
<proteinExistence type="inferred from homology"/>
<reference evidence="10" key="1">
    <citation type="submission" date="2016-01" db="EMBL/GenBank/DDBJ databases">
        <authorList>
            <person name="Mitreva M."/>
            <person name="Pepin K.H."/>
            <person name="Mihindukulasuriya K.A."/>
            <person name="Fulton R."/>
            <person name="Fronick C."/>
            <person name="O'Laughlin M."/>
            <person name="Miner T."/>
            <person name="Herter B."/>
            <person name="Rosa B.A."/>
            <person name="Cordes M."/>
            <person name="Tomlinson C."/>
            <person name="Wollam A."/>
            <person name="Palsikar V.B."/>
            <person name="Mardis E.R."/>
            <person name="Wilson R.K."/>
        </authorList>
    </citation>
    <scope>NUCLEOTIDE SEQUENCE [LARGE SCALE GENOMIC DNA]</scope>
    <source>
        <strain evidence="10">KA00683</strain>
    </source>
</reference>
<dbReference type="PANTHER" id="PTHR11080:SF2">
    <property type="entry name" value="LD05707P"/>
    <property type="match status" value="1"/>
</dbReference>
<comment type="pathway">
    <text evidence="5">Cofactor biosynthesis; nicotinate biosynthesis; nicotinate from nicotinamide: step 1/1.</text>
</comment>
<name>A0A134BCL2_9PORP</name>
<gene>
    <name evidence="9" type="ORF">HMPREF3185_00463</name>
</gene>
<keyword evidence="4" id="KW-0378">Hydrolase</keyword>
<dbReference type="Pfam" id="PF00857">
    <property type="entry name" value="Isochorismatase"/>
    <property type="match status" value="1"/>
</dbReference>
<dbReference type="OrthoDB" id="9791276at2"/>
<dbReference type="PATRIC" id="fig|322095.3.peg.458"/>
<dbReference type="STRING" id="322095.HMPREF3185_00463"/>
<dbReference type="SUPFAM" id="SSF52499">
    <property type="entry name" value="Isochorismatase-like hydrolases"/>
    <property type="match status" value="1"/>
</dbReference>
<dbReference type="InterPro" id="IPR000868">
    <property type="entry name" value="Isochorismatase-like_dom"/>
</dbReference>
<dbReference type="InterPro" id="IPR052347">
    <property type="entry name" value="Isochorismatase_Nicotinamidase"/>
</dbReference>
<evidence type="ECO:0000313" key="10">
    <source>
        <dbReference type="Proteomes" id="UP000070224"/>
    </source>
</evidence>
<dbReference type="GO" id="GO:0019363">
    <property type="term" value="P:pyridine nucleotide biosynthetic process"/>
    <property type="evidence" value="ECO:0007669"/>
    <property type="project" value="UniProtKB-KW"/>
</dbReference>
<keyword evidence="3" id="KW-0479">Metal-binding</keyword>
<evidence type="ECO:0000256" key="4">
    <source>
        <dbReference type="ARBA" id="ARBA00022801"/>
    </source>
</evidence>
<accession>A0A134BCL2</accession>
<evidence type="ECO:0000256" key="7">
    <source>
        <dbReference type="ARBA" id="ARBA00043224"/>
    </source>
</evidence>
<dbReference type="Gene3D" id="3.40.50.850">
    <property type="entry name" value="Isochorismatase-like"/>
    <property type="match status" value="1"/>
</dbReference>
<comment type="similarity">
    <text evidence="1">Belongs to the isochorismatase family.</text>
</comment>
<evidence type="ECO:0000256" key="3">
    <source>
        <dbReference type="ARBA" id="ARBA00022723"/>
    </source>
</evidence>
<comment type="caution">
    <text evidence="9">The sequence shown here is derived from an EMBL/GenBank/DDBJ whole genome shotgun (WGS) entry which is preliminary data.</text>
</comment>
<dbReference type="RefSeq" id="WP_060934977.1">
    <property type="nucleotide sequence ID" value="NZ_KQ960419.1"/>
</dbReference>
<evidence type="ECO:0000256" key="6">
    <source>
        <dbReference type="ARBA" id="ARBA00039017"/>
    </source>
</evidence>
<sequence length="171" mass="19012">MNILLIVDPQNDFITGSLAIEGAIPAMDYLTAYVKEHHAEYDAIVVTMDQHPADHCSFDVSGGPWPIHCVRYTTGAALYPPLADAIMERKRQGQNVLFIPKAMTRHKDAYSAFHDAVPDLLMNARRIDVAGLAGDYCVKSTIEDLRRLLYAPQIHTIDEAIAWIGEPQPLV</sequence>
<dbReference type="EMBL" id="LSDK01000030">
    <property type="protein sequence ID" value="KXB77706.1"/>
    <property type="molecule type" value="Genomic_DNA"/>
</dbReference>
<dbReference type="Proteomes" id="UP000070224">
    <property type="component" value="Unassembled WGS sequence"/>
</dbReference>
<dbReference type="PANTHER" id="PTHR11080">
    <property type="entry name" value="PYRAZINAMIDASE/NICOTINAMIDASE"/>
    <property type="match status" value="1"/>
</dbReference>
<dbReference type="GO" id="GO:0008936">
    <property type="term" value="F:nicotinamidase activity"/>
    <property type="evidence" value="ECO:0007669"/>
    <property type="project" value="UniProtKB-EC"/>
</dbReference>
<evidence type="ECO:0000256" key="1">
    <source>
        <dbReference type="ARBA" id="ARBA00006336"/>
    </source>
</evidence>
<dbReference type="InterPro" id="IPR036380">
    <property type="entry name" value="Isochorismatase-like_sf"/>
</dbReference>
<dbReference type="EC" id="3.5.1.19" evidence="6"/>
<feature type="domain" description="Isochorismatase-like" evidence="8">
    <location>
        <begin position="3"/>
        <end position="150"/>
    </location>
</feature>
<dbReference type="GO" id="GO:0046872">
    <property type="term" value="F:metal ion binding"/>
    <property type="evidence" value="ECO:0007669"/>
    <property type="project" value="UniProtKB-KW"/>
</dbReference>
<evidence type="ECO:0000259" key="8">
    <source>
        <dbReference type="Pfam" id="PF00857"/>
    </source>
</evidence>